<evidence type="ECO:0000313" key="3">
    <source>
        <dbReference type="Proteomes" id="UP000712673"/>
    </source>
</evidence>
<dbReference type="CDD" id="cd06259">
    <property type="entry name" value="YdcF-like"/>
    <property type="match status" value="1"/>
</dbReference>
<dbReference type="Proteomes" id="UP000712673">
    <property type="component" value="Unassembled WGS sequence"/>
</dbReference>
<comment type="caution">
    <text evidence="2">The sequence shown here is derived from an EMBL/GenBank/DDBJ whole genome shotgun (WGS) entry which is preliminary data.</text>
</comment>
<dbReference type="InterPro" id="IPR003848">
    <property type="entry name" value="DUF218"/>
</dbReference>
<sequence length="216" mass="23747">MLTDKITCHGSFPPGGGSVRDGVDDPDVPCQCTGRSTVLVYDVIVVLGAAVWPGGQPSPAMRRRVLHAIALLQQGYAQTLLLTGGIGKHPPAEAEVMQRLALAQGVSGERVLLEAQATTTFESAWRCRAILEQHRYTRVLLVTDRYHLPRSLLAFRSCGIQTTGSAAPGKPARRLWKRGYYYGRESCAFLWYLVRTLPARRRSWSPNSTASTARAR</sequence>
<accession>A0A937W3E0</accession>
<dbReference type="AlphaFoldDB" id="A0A937W3E0"/>
<dbReference type="Gene3D" id="3.40.50.620">
    <property type="entry name" value="HUPs"/>
    <property type="match status" value="1"/>
</dbReference>
<organism evidence="2 3">
    <name type="scientific">Tectimicrobiota bacterium</name>
    <dbReference type="NCBI Taxonomy" id="2528274"/>
    <lineage>
        <taxon>Bacteria</taxon>
        <taxon>Pseudomonadati</taxon>
        <taxon>Nitrospinota/Tectimicrobiota group</taxon>
        <taxon>Candidatus Tectimicrobiota</taxon>
    </lineage>
</organism>
<dbReference type="Pfam" id="PF02698">
    <property type="entry name" value="DUF218"/>
    <property type="match status" value="1"/>
</dbReference>
<protein>
    <submittedName>
        <fullName evidence="2">YdcF family protein</fullName>
    </submittedName>
</protein>
<gene>
    <name evidence="2" type="ORF">FJZ47_16960</name>
</gene>
<feature type="domain" description="DUF218" evidence="1">
    <location>
        <begin position="42"/>
        <end position="166"/>
    </location>
</feature>
<evidence type="ECO:0000313" key="2">
    <source>
        <dbReference type="EMBL" id="MBM3225473.1"/>
    </source>
</evidence>
<dbReference type="InterPro" id="IPR051599">
    <property type="entry name" value="Cell_Envelope_Assoc"/>
</dbReference>
<dbReference type="PANTHER" id="PTHR30336">
    <property type="entry name" value="INNER MEMBRANE PROTEIN, PROBABLE PERMEASE"/>
    <property type="match status" value="1"/>
</dbReference>
<dbReference type="PANTHER" id="PTHR30336:SF20">
    <property type="entry name" value="DUF218 DOMAIN-CONTAINING PROTEIN"/>
    <property type="match status" value="1"/>
</dbReference>
<proteinExistence type="predicted"/>
<dbReference type="EMBL" id="VGLS01000588">
    <property type="protein sequence ID" value="MBM3225473.1"/>
    <property type="molecule type" value="Genomic_DNA"/>
</dbReference>
<name>A0A937W3E0_UNCTE</name>
<dbReference type="InterPro" id="IPR014729">
    <property type="entry name" value="Rossmann-like_a/b/a_fold"/>
</dbReference>
<reference evidence="2" key="1">
    <citation type="submission" date="2019-03" db="EMBL/GenBank/DDBJ databases">
        <title>Lake Tanganyika Metagenome-Assembled Genomes (MAGs).</title>
        <authorList>
            <person name="Tran P."/>
        </authorList>
    </citation>
    <scope>NUCLEOTIDE SEQUENCE</scope>
    <source>
        <strain evidence="2">K_DeepCast_65m_m2_066</strain>
    </source>
</reference>
<evidence type="ECO:0000259" key="1">
    <source>
        <dbReference type="Pfam" id="PF02698"/>
    </source>
</evidence>
<dbReference type="GO" id="GO:0005886">
    <property type="term" value="C:plasma membrane"/>
    <property type="evidence" value="ECO:0007669"/>
    <property type="project" value="TreeGrafter"/>
</dbReference>